<name>A0ABT1XJ30_9BURK</name>
<organism evidence="2 3">
    <name type="scientific">Limnobacter parvus</name>
    <dbReference type="NCBI Taxonomy" id="2939690"/>
    <lineage>
        <taxon>Bacteria</taxon>
        <taxon>Pseudomonadati</taxon>
        <taxon>Pseudomonadota</taxon>
        <taxon>Betaproteobacteria</taxon>
        <taxon>Burkholderiales</taxon>
        <taxon>Burkholderiaceae</taxon>
        <taxon>Limnobacter</taxon>
    </lineage>
</organism>
<evidence type="ECO:0000313" key="2">
    <source>
        <dbReference type="EMBL" id="MCR2747300.1"/>
    </source>
</evidence>
<sequence>MIKKTALYFLFVCLSTSLAPAWAGSGSDCVYEHSGVDVQQFKKSRHVIGFEKLERNTGYMGALKGIGGFHLQLFSCVHYGATLTVLLGPNPNAETVTTTFDVLPALLFPAVDVAKVKAALKEVQLDALYTPQHLESLTAEMGMTDIRVQIIDADGMSLLVFAFYGG</sequence>
<evidence type="ECO:0000313" key="3">
    <source>
        <dbReference type="Proteomes" id="UP001165267"/>
    </source>
</evidence>
<dbReference type="EMBL" id="JANKHG010000018">
    <property type="protein sequence ID" value="MCR2747300.1"/>
    <property type="molecule type" value="Genomic_DNA"/>
</dbReference>
<dbReference type="Proteomes" id="UP001165267">
    <property type="component" value="Unassembled WGS sequence"/>
</dbReference>
<keyword evidence="1" id="KW-0732">Signal</keyword>
<keyword evidence="3" id="KW-1185">Reference proteome</keyword>
<dbReference type="RefSeq" id="WP_257512521.1">
    <property type="nucleotide sequence ID" value="NZ_JANKHG010000018.1"/>
</dbReference>
<reference evidence="2" key="1">
    <citation type="submission" date="2022-07" db="EMBL/GenBank/DDBJ databases">
        <authorList>
            <person name="Xamxidin M."/>
        </authorList>
    </citation>
    <scope>NUCLEOTIDE SEQUENCE</scope>
    <source>
        <strain evidence="2">YS8-69</strain>
    </source>
</reference>
<comment type="caution">
    <text evidence="2">The sequence shown here is derived from an EMBL/GenBank/DDBJ whole genome shotgun (WGS) entry which is preliminary data.</text>
</comment>
<proteinExistence type="predicted"/>
<feature type="signal peptide" evidence="1">
    <location>
        <begin position="1"/>
        <end position="23"/>
    </location>
</feature>
<evidence type="ECO:0000256" key="1">
    <source>
        <dbReference type="SAM" id="SignalP"/>
    </source>
</evidence>
<feature type="chain" id="PRO_5045446387" evidence="1">
    <location>
        <begin position="24"/>
        <end position="166"/>
    </location>
</feature>
<protein>
    <submittedName>
        <fullName evidence="2">Uncharacterized protein</fullName>
    </submittedName>
</protein>
<gene>
    <name evidence="2" type="ORF">NSP04_11625</name>
</gene>
<accession>A0ABT1XJ30</accession>